<organism evidence="4">
    <name type="scientific">Grosmannia clavigera (strain kw1407 / UAMH 11150)</name>
    <name type="common">Blue stain fungus</name>
    <name type="synonym">Graphiocladiella clavigera</name>
    <dbReference type="NCBI Taxonomy" id="655863"/>
    <lineage>
        <taxon>Eukaryota</taxon>
        <taxon>Fungi</taxon>
        <taxon>Dikarya</taxon>
        <taxon>Ascomycota</taxon>
        <taxon>Pezizomycotina</taxon>
        <taxon>Sordariomycetes</taxon>
        <taxon>Sordariomycetidae</taxon>
        <taxon>Ophiostomatales</taxon>
        <taxon>Ophiostomataceae</taxon>
        <taxon>Leptographium</taxon>
    </lineage>
</organism>
<dbReference type="EMBL" id="GL629765">
    <property type="protein sequence ID" value="EFX04342.1"/>
    <property type="molecule type" value="Genomic_DNA"/>
</dbReference>
<dbReference type="GeneID" id="25974130"/>
<protein>
    <submittedName>
        <fullName evidence="3">Uncharacterized protein</fullName>
    </submittedName>
</protein>
<feature type="compositionally biased region" description="Low complexity" evidence="1">
    <location>
        <begin position="69"/>
        <end position="78"/>
    </location>
</feature>
<feature type="compositionally biased region" description="Polar residues" evidence="1">
    <location>
        <begin position="1"/>
        <end position="14"/>
    </location>
</feature>
<dbReference type="OrthoDB" id="5215647at2759"/>
<feature type="compositionally biased region" description="Polar residues" evidence="1">
    <location>
        <begin position="34"/>
        <end position="52"/>
    </location>
</feature>
<dbReference type="Proteomes" id="UP000007796">
    <property type="component" value="Unassembled WGS sequence"/>
</dbReference>
<reference evidence="3 4" key="1">
    <citation type="journal article" date="2011" name="Proc. Natl. Acad. Sci. U.S.A.">
        <title>Genome and transcriptome analyses of the mountain pine beetle-fungal symbiont Grosmannia clavigera, a lodgepole pine pathogen.</title>
        <authorList>
            <person name="DiGuistini S."/>
            <person name="Wang Y."/>
            <person name="Liao N.Y."/>
            <person name="Taylor G."/>
            <person name="Tanguay P."/>
            <person name="Feau N."/>
            <person name="Henrissat B."/>
            <person name="Chan S.K."/>
            <person name="Hesse-Orce U."/>
            <person name="Alamouti S.M."/>
            <person name="Tsui C.K.M."/>
            <person name="Docking R.T."/>
            <person name="Levasseur A."/>
            <person name="Haridas S."/>
            <person name="Robertson G."/>
            <person name="Birol I."/>
            <person name="Holt R.A."/>
            <person name="Marra M.A."/>
            <person name="Hamelin R.C."/>
            <person name="Hirst M."/>
            <person name="Jones S.J.M."/>
            <person name="Bohlmann J."/>
            <person name="Breuil C."/>
        </authorList>
    </citation>
    <scope>NUCLEOTIDE SEQUENCE [LARGE SCALE GENOMIC DNA]</scope>
    <source>
        <strain evidence="4">kw1407 / UAMH 11150</strain>
    </source>
</reference>
<dbReference type="AlphaFoldDB" id="F0XCE9"/>
<dbReference type="RefSeq" id="XP_014173824.1">
    <property type="nucleotide sequence ID" value="XM_014318349.1"/>
</dbReference>
<dbReference type="STRING" id="655863.F0XCE9"/>
<keyword evidence="4" id="KW-1185">Reference proteome</keyword>
<feature type="region of interest" description="Disordered" evidence="1">
    <location>
        <begin position="1"/>
        <end position="79"/>
    </location>
</feature>
<keyword evidence="2" id="KW-1133">Transmembrane helix</keyword>
<feature type="compositionally biased region" description="Low complexity" evidence="1">
    <location>
        <begin position="23"/>
        <end position="33"/>
    </location>
</feature>
<gene>
    <name evidence="3" type="ORF">CMQ_1270</name>
</gene>
<evidence type="ECO:0000256" key="1">
    <source>
        <dbReference type="SAM" id="MobiDB-lite"/>
    </source>
</evidence>
<keyword evidence="2" id="KW-0472">Membrane</keyword>
<sequence length="352" mass="38599">MDSQSPPSPSNIRTYTAPYVPVSTGTTSGTATSKVSRTYESAASTPLESQQELRQKLPYRSAAEPPSHQQQQQQQQQQYATLPYSTQPLAQLPPQPTHSTSGSVVGGVGGMKGASLRAPMMTQSPGPMNTTALTASTTNMQLARSRAEAAVDRLADLQQQYRQHLQYGAGAANVPGTTAAAVRAELRAQTGVALAQLRDVRKSVAMAAKEAENHRFRRWLVGGFLATFIPLVRRLFRRRSSGSRHARPSSSSSTAVFASNSTEYAFARSRELVDRLLKSERGGVSRLASMAFFVFAVLYVFSNEVTLRVARTVARRLKKLSIKMERGDEPLNDGDLEQLTGWRWRVLLWGKK</sequence>
<dbReference type="InParanoid" id="F0XCE9"/>
<accession>F0XCE9</accession>
<feature type="transmembrane region" description="Helical" evidence="2">
    <location>
        <begin position="284"/>
        <end position="302"/>
    </location>
</feature>
<evidence type="ECO:0000313" key="3">
    <source>
        <dbReference type="EMBL" id="EFX04342.1"/>
    </source>
</evidence>
<dbReference type="HOGENOM" id="CLU_067609_1_0_1"/>
<dbReference type="eggNOG" id="ENOG502RNI5">
    <property type="taxonomic scope" value="Eukaryota"/>
</dbReference>
<proteinExistence type="predicted"/>
<name>F0XCE9_GROCL</name>
<evidence type="ECO:0000313" key="4">
    <source>
        <dbReference type="Proteomes" id="UP000007796"/>
    </source>
</evidence>
<evidence type="ECO:0000256" key="2">
    <source>
        <dbReference type="SAM" id="Phobius"/>
    </source>
</evidence>
<keyword evidence="2" id="KW-0812">Transmembrane</keyword>